<dbReference type="PANTHER" id="PTHR24198">
    <property type="entry name" value="ANKYRIN REPEAT AND PROTEIN KINASE DOMAIN-CONTAINING PROTEIN"/>
    <property type="match status" value="1"/>
</dbReference>
<evidence type="ECO:0000256" key="1">
    <source>
        <dbReference type="ARBA" id="ARBA00004141"/>
    </source>
</evidence>
<feature type="region of interest" description="Disordered" evidence="9">
    <location>
        <begin position="2219"/>
        <end position="2247"/>
    </location>
</feature>
<feature type="region of interest" description="Disordered" evidence="9">
    <location>
        <begin position="546"/>
        <end position="953"/>
    </location>
</feature>
<proteinExistence type="predicted"/>
<feature type="transmembrane region" description="Helical" evidence="10">
    <location>
        <begin position="1754"/>
        <end position="1774"/>
    </location>
</feature>
<feature type="repeat" description="ANK" evidence="7">
    <location>
        <begin position="424"/>
        <end position="456"/>
    </location>
</feature>
<feature type="coiled-coil region" evidence="8">
    <location>
        <begin position="1953"/>
        <end position="1987"/>
    </location>
</feature>
<dbReference type="GO" id="GO:0016579">
    <property type="term" value="P:protein deubiquitination"/>
    <property type="evidence" value="ECO:0007669"/>
    <property type="project" value="InterPro"/>
</dbReference>
<dbReference type="Pfam" id="PF12796">
    <property type="entry name" value="Ank_2"/>
    <property type="match status" value="4"/>
</dbReference>
<dbReference type="PROSITE" id="PS00216">
    <property type="entry name" value="SUGAR_TRANSPORT_1"/>
    <property type="match status" value="1"/>
</dbReference>
<name>A0A2P6TRH3_CHLSO</name>
<dbReference type="EMBL" id="LHPG02000008">
    <property type="protein sequence ID" value="PRW56655.1"/>
    <property type="molecule type" value="Genomic_DNA"/>
</dbReference>
<dbReference type="InterPro" id="IPR036770">
    <property type="entry name" value="Ankyrin_rpt-contain_sf"/>
</dbReference>
<feature type="compositionally biased region" description="Basic residues" evidence="9">
    <location>
        <begin position="637"/>
        <end position="649"/>
    </location>
</feature>
<keyword evidence="5 7" id="KW-0040">ANK repeat</keyword>
<keyword evidence="8" id="KW-0175">Coiled coil</keyword>
<dbReference type="InterPro" id="IPR001394">
    <property type="entry name" value="Peptidase_C19_UCH"/>
</dbReference>
<accession>A0A2P6TRH3</accession>
<keyword evidence="6 10" id="KW-0472">Membrane</keyword>
<dbReference type="PROSITE" id="PS50850">
    <property type="entry name" value="MFS"/>
    <property type="match status" value="1"/>
</dbReference>
<feature type="repeat" description="ANK" evidence="7">
    <location>
        <begin position="128"/>
        <end position="160"/>
    </location>
</feature>
<dbReference type="STRING" id="3076.A0A2P6TRH3"/>
<feature type="compositionally biased region" description="Low complexity" evidence="9">
    <location>
        <begin position="695"/>
        <end position="721"/>
    </location>
</feature>
<feature type="repeat" description="ANK" evidence="7">
    <location>
        <begin position="95"/>
        <end position="127"/>
    </location>
</feature>
<keyword evidence="3" id="KW-0677">Repeat</keyword>
<feature type="repeat" description="ANK" evidence="7">
    <location>
        <begin position="457"/>
        <end position="489"/>
    </location>
</feature>
<evidence type="ECO:0000256" key="7">
    <source>
        <dbReference type="PROSITE-ProRule" id="PRU00023"/>
    </source>
</evidence>
<feature type="domain" description="Major facilitator superfamily (MFS) profile" evidence="12">
    <location>
        <begin position="1399"/>
        <end position="1866"/>
    </location>
</feature>
<dbReference type="InterPro" id="IPR036259">
    <property type="entry name" value="MFS_trans_sf"/>
</dbReference>
<evidence type="ECO:0000256" key="4">
    <source>
        <dbReference type="ARBA" id="ARBA00022989"/>
    </source>
</evidence>
<dbReference type="Pfam" id="PF00023">
    <property type="entry name" value="Ank"/>
    <property type="match status" value="2"/>
</dbReference>
<evidence type="ECO:0000313" key="13">
    <source>
        <dbReference type="EMBL" id="PRW56655.1"/>
    </source>
</evidence>
<dbReference type="SUPFAM" id="SSF54001">
    <property type="entry name" value="Cysteine proteinases"/>
    <property type="match status" value="1"/>
</dbReference>
<dbReference type="GO" id="GO:0022857">
    <property type="term" value="F:transmembrane transporter activity"/>
    <property type="evidence" value="ECO:0007669"/>
    <property type="project" value="InterPro"/>
</dbReference>
<dbReference type="SUPFAM" id="SSF48403">
    <property type="entry name" value="Ankyrin repeat"/>
    <property type="match status" value="2"/>
</dbReference>
<dbReference type="InterPro" id="IPR005828">
    <property type="entry name" value="MFS_sugar_transport-like"/>
</dbReference>
<dbReference type="Pfam" id="PF13637">
    <property type="entry name" value="Ank_4"/>
    <property type="match status" value="1"/>
</dbReference>
<feature type="compositionally biased region" description="Low complexity" evidence="9">
    <location>
        <begin position="627"/>
        <end position="636"/>
    </location>
</feature>
<feature type="repeat" description="ANK" evidence="7">
    <location>
        <begin position="162"/>
        <end position="194"/>
    </location>
</feature>
<organism evidence="13 14">
    <name type="scientific">Chlorella sorokiniana</name>
    <name type="common">Freshwater green alga</name>
    <dbReference type="NCBI Taxonomy" id="3076"/>
    <lineage>
        <taxon>Eukaryota</taxon>
        <taxon>Viridiplantae</taxon>
        <taxon>Chlorophyta</taxon>
        <taxon>core chlorophytes</taxon>
        <taxon>Trebouxiophyceae</taxon>
        <taxon>Chlorellales</taxon>
        <taxon>Chlorellaceae</taxon>
        <taxon>Chlorella clade</taxon>
        <taxon>Chlorella</taxon>
    </lineage>
</organism>
<dbReference type="InterPro" id="IPR005829">
    <property type="entry name" value="Sugar_transporter_CS"/>
</dbReference>
<evidence type="ECO:0000313" key="14">
    <source>
        <dbReference type="Proteomes" id="UP000239899"/>
    </source>
</evidence>
<dbReference type="Proteomes" id="UP000239899">
    <property type="component" value="Unassembled WGS sequence"/>
</dbReference>
<sequence>MGEPGMLRMLLQREAADLAATDCGGMTALHLAALSGSQAAVEELAQAGADVNVPAGEGPLSGMTPLMLAASKGQENALQALLSLSATDIEARDSHGLTALLHAAEAGAVTSVAALAAAGAELEAADSCGQRALHLAVAGGHLACVHELLLAEAEMEAASQEYGFTPLMLAAVRGQEACLRTLVAAGASVEARDSNGCAVLELAAHNGQLSCLLALVEEGASLDAAGQALSWAAQRGHVACVQALLCFGAPSPDELNLALLHAIHRGHTACVEELLEAGAPTGGQGDLEGYTPLGLAAAEGRPEAVRLLLVYGASPDARDPESGYTPLLLAVKNRRAECVAALLAGGCDASASVPAPGDGRTALHLAAALGSESCLLLLLQHGADTEARTRAGMTAAMSAVQGGQAACLAALLQAGASTAAATEQGLTPLMLAVMRDDEACLHVLLGHNCALEAADEQGRTALHLAAAGGHLACALALLEKGASHSACNEWDEQPLHLAAAHGHPDLIQLLVEGHGADIDAEMEGGLTPLDLARRRQQWAAEEALQKLGARRTGQQHKGHRRADEARHRLQRRLAKQQPEEAGQQPAAQPKMEQPATPAGPAGPAEDAAAAAEAAAQALLAEEEERQQQAAAKAAAKAAKKQRQKQRKQKAQPEGQQRSGGGAEEQEEGEQLEGQQGGEAEAAEEPAEDEEGGAGPEVPAADGEAEPAAAEELAAGEAAQAAEAEEGSEAGEVSEPAAAGLQPAEELAAQEAGQAAEHEEAAAVVASVAAAAAEPAIPQQGGRAEEEAAAPDGARPDSPTAGVRKKGRRGAPKHAAAPTAFTSAPAAAAAEAAAEDGGAGFSQVSRGRKGRGRGKGRQQAEAARAASSERGRGGSLSRGGSELGWGASEELPGYSPAMLTPDASEAPAAVPAGDSQQEEIEAAGLLGRLQLGGPEAAGAGAEAAAGGGAEDGEDELDSMMQLMGLPASGSSSSDWGSASIPPAAPPFAAATARCWATQAGSGGSGACSQAATPSRLWPSSSSRPASSPPSGGSRWASAAAAPAAPAAEPGADAPLGFTGLRNEAGEYNCFLNVIVQCLWRCAEFRRMVLAWDDSVTSSSPVAAALRSLFRSLAAAAERQHGAGGAGGAPVALNPAVLREALASLPGQQFQLGEMSDAGETLLAMYESIREAHPAAGAALDALFGLRVREEVVCRDPACRKVTHDHEYTQHFFNTRATALRGAVAQAAEERRLGRLGPKTLGARLHKVEGTVHKSCDTDKGGCNKTWPVTVQLEAAPRVFSLQIAWESNRASPAEVGGTLAALDETISLPELYPGFPTRGPPYALRSMVCYYGQHYQALVLVPEAGGWLMFDDARVTRVGSWADVRRKCEAGRIQPSRATLLSVDEALTACKEFGPAQRLQLLVVGIAWALGALQTLAAVVFSTLSPPPPECVKPDDEACTQALAAGQLCSLPREAWHWPSTGGSLVAEFDLVCSRHWVVYLQTSAFFIAVLIGCVLWQAGSERYGRRRLLVGGAALCGLSSMLASTAPSLWMYLAFRCASGLGVGGMGVAAYALAADLAGPTWRSFTGLLINCFFSVGCCLATLLAWWVPGWRALAFIGGLACLGYTGAWSLIIESPSWLLLKARKGEATAALAAVALANGCRPPEHPLADPTALLGNTQRGLRDVLASSRLRRRLVLLAAAWFAAGAGYFGLMLLADGMSSGGSSGGSGGGTAGKGGSTAGDDSVYINLLSGFAYEVPGIAAAGLAVERAGRKATGVAAFMQAGVCLVVSAVVGGTARRALVVAARFGLAAACATLFLHTAELFPAVVREQGLGAANACGRAGAALTPLFAFLQQQLRRSFVPLLVMGSLCLGAAVLSLGLPETLNEPYPETIQEMNIMEQMKRKRSWRLALAGWTVPSAGAGSALRPSSSSSSSSTAFASLPPLSVLVLVGATITTLAGSFIAFMLYLRPVLAAAERAASAAERAAQEMETAAQEMEKAAKMMQEDMPLTFQDMQRTSKEFEILGKQLNYLTGVVVKPVKEPVQWVGKAAETTSSTVSTVSDTVQSVTTTSIRKVVNEIKTLANALNPTISQVRERLGLEFSSSADGKKLPAPLAAGSNGSAPVSRAAAVAAQAEAAAREVGVSRRQADAQQWIAAWRSRTRGNKKAAAAVAAHQASSNGEIDRQRLEQVGQMLADGVMQAEHEAAAAAVFAALERAQRAAEEAASASGALEAAIKQAENNGALPSMDEDDSSNGALPSMDEDDSS</sequence>
<feature type="transmembrane region" description="Helical" evidence="10">
    <location>
        <begin position="1840"/>
        <end position="1861"/>
    </location>
</feature>
<evidence type="ECO:0000256" key="10">
    <source>
        <dbReference type="SAM" id="Phobius"/>
    </source>
</evidence>
<feature type="repeat" description="ANK" evidence="7">
    <location>
        <begin position="288"/>
        <end position="320"/>
    </location>
</feature>
<feature type="domain" description="USP" evidence="11">
    <location>
        <begin position="1057"/>
        <end position="1385"/>
    </location>
</feature>
<feature type="compositionally biased region" description="Basic residues" evidence="9">
    <location>
        <begin position="802"/>
        <end position="811"/>
    </location>
</feature>
<feature type="compositionally biased region" description="Low complexity" evidence="9">
    <location>
        <begin position="856"/>
        <end position="865"/>
    </location>
</feature>
<keyword evidence="2 10" id="KW-0812">Transmembrane</keyword>
<dbReference type="GO" id="GO:0016020">
    <property type="term" value="C:membrane"/>
    <property type="evidence" value="ECO:0007669"/>
    <property type="project" value="UniProtKB-SubCell"/>
</dbReference>
<feature type="transmembrane region" description="Helical" evidence="10">
    <location>
        <begin position="1533"/>
        <end position="1553"/>
    </location>
</feature>
<evidence type="ECO:0000256" key="2">
    <source>
        <dbReference type="ARBA" id="ARBA00022692"/>
    </source>
</evidence>
<feature type="region of interest" description="Disordered" evidence="9">
    <location>
        <begin position="1004"/>
        <end position="1047"/>
    </location>
</feature>
<gene>
    <name evidence="13" type="ORF">C2E21_4770</name>
</gene>
<feature type="compositionally biased region" description="Low complexity" evidence="9">
    <location>
        <begin position="729"/>
        <end position="754"/>
    </location>
</feature>
<feature type="compositionally biased region" description="Gly residues" evidence="9">
    <location>
        <begin position="872"/>
        <end position="882"/>
    </location>
</feature>
<protein>
    <submittedName>
        <fullName evidence="13">Ankyrin repeat</fullName>
    </submittedName>
</protein>
<reference evidence="13 14" key="1">
    <citation type="journal article" date="2018" name="Plant J.">
        <title>Genome sequences of Chlorella sorokiniana UTEX 1602 and Micractinium conductrix SAG 241.80: implications to maltose excretion by a green alga.</title>
        <authorList>
            <person name="Arriola M.B."/>
            <person name="Velmurugan N."/>
            <person name="Zhang Y."/>
            <person name="Plunkett M.H."/>
            <person name="Hondzo H."/>
            <person name="Barney B.M."/>
        </authorList>
    </citation>
    <scope>NUCLEOTIDE SEQUENCE [LARGE SCALE GENOMIC DNA]</scope>
    <source>
        <strain evidence="14">UTEX 1602</strain>
    </source>
</reference>
<feature type="transmembrane region" description="Helical" evidence="10">
    <location>
        <begin position="1565"/>
        <end position="1587"/>
    </location>
</feature>
<feature type="transmembrane region" description="Helical" evidence="10">
    <location>
        <begin position="1725"/>
        <end position="1747"/>
    </location>
</feature>
<feature type="compositionally biased region" description="Low complexity" evidence="9">
    <location>
        <begin position="761"/>
        <end position="781"/>
    </location>
</feature>
<feature type="transmembrane region" description="Helical" evidence="10">
    <location>
        <begin position="1780"/>
        <end position="1801"/>
    </location>
</feature>
<evidence type="ECO:0000256" key="9">
    <source>
        <dbReference type="SAM" id="MobiDB-lite"/>
    </source>
</evidence>
<keyword evidence="4 10" id="KW-1133">Transmembrane helix</keyword>
<dbReference type="InterPro" id="IPR002110">
    <property type="entry name" value="Ankyrin_rpt"/>
</dbReference>
<feature type="repeat" description="ANK" evidence="7">
    <location>
        <begin position="358"/>
        <end position="390"/>
    </location>
</feature>
<feature type="transmembrane region" description="Helical" evidence="10">
    <location>
        <begin position="1476"/>
        <end position="1496"/>
    </location>
</feature>
<feature type="compositionally biased region" description="Low complexity" evidence="9">
    <location>
        <begin position="923"/>
        <end position="943"/>
    </location>
</feature>
<dbReference type="Gene3D" id="1.20.1250.20">
    <property type="entry name" value="MFS general substrate transporter like domains"/>
    <property type="match status" value="1"/>
</dbReference>
<dbReference type="OrthoDB" id="3936150at2759"/>
<dbReference type="GO" id="GO:0004843">
    <property type="term" value="F:cysteine-type deubiquitinase activity"/>
    <property type="evidence" value="ECO:0007669"/>
    <property type="project" value="InterPro"/>
</dbReference>
<feature type="compositionally biased region" description="Low complexity" evidence="9">
    <location>
        <begin position="814"/>
        <end position="835"/>
    </location>
</feature>
<feature type="transmembrane region" description="Helical" evidence="10">
    <location>
        <begin position="1926"/>
        <end position="1949"/>
    </location>
</feature>
<comment type="subcellular location">
    <subcellularLocation>
        <location evidence="1">Membrane</location>
        <topology evidence="1">Multi-pass membrane protein</topology>
    </subcellularLocation>
</comment>
<evidence type="ECO:0000256" key="3">
    <source>
        <dbReference type="ARBA" id="ARBA00022737"/>
    </source>
</evidence>
<dbReference type="PROSITE" id="PS50297">
    <property type="entry name" value="ANK_REP_REGION"/>
    <property type="match status" value="7"/>
</dbReference>
<comment type="caution">
    <text evidence="13">The sequence shown here is derived from an EMBL/GenBank/DDBJ whole genome shotgun (WGS) entry which is preliminary data.</text>
</comment>
<dbReference type="PROSITE" id="PS50235">
    <property type="entry name" value="USP_3"/>
    <property type="match status" value="1"/>
</dbReference>
<feature type="compositionally biased region" description="Low complexity" evidence="9">
    <location>
        <begin position="1005"/>
        <end position="1047"/>
    </location>
</feature>
<dbReference type="Pfam" id="PF00443">
    <property type="entry name" value="UCH"/>
    <property type="match status" value="1"/>
</dbReference>
<dbReference type="Gene3D" id="1.25.40.20">
    <property type="entry name" value="Ankyrin repeat-containing domain"/>
    <property type="match status" value="3"/>
</dbReference>
<evidence type="ECO:0000256" key="6">
    <source>
        <dbReference type="ARBA" id="ARBA00023136"/>
    </source>
</evidence>
<dbReference type="SUPFAM" id="SSF103473">
    <property type="entry name" value="MFS general substrate transporter"/>
    <property type="match status" value="1"/>
</dbReference>
<feature type="transmembrane region" description="Helical" evidence="10">
    <location>
        <begin position="1593"/>
        <end position="1612"/>
    </location>
</feature>
<evidence type="ECO:0000259" key="12">
    <source>
        <dbReference type="PROSITE" id="PS50850"/>
    </source>
</evidence>
<dbReference type="Pfam" id="PF00083">
    <property type="entry name" value="Sugar_tr"/>
    <property type="match status" value="1"/>
</dbReference>
<dbReference type="Gene3D" id="3.90.70.10">
    <property type="entry name" value="Cysteine proteinases"/>
    <property type="match status" value="1"/>
</dbReference>
<feature type="transmembrane region" description="Helical" evidence="10">
    <location>
        <begin position="1508"/>
        <end position="1527"/>
    </location>
</feature>
<dbReference type="PANTHER" id="PTHR24198:SF165">
    <property type="entry name" value="ANKYRIN REPEAT-CONTAINING PROTEIN-RELATED"/>
    <property type="match status" value="1"/>
</dbReference>
<feature type="repeat" description="ANK" evidence="7">
    <location>
        <begin position="61"/>
        <end position="94"/>
    </location>
</feature>
<feature type="repeat" description="ANK" evidence="7">
    <location>
        <begin position="195"/>
        <end position="227"/>
    </location>
</feature>
<feature type="repeat" description="ANK" evidence="7">
    <location>
        <begin position="322"/>
        <end position="354"/>
    </location>
</feature>
<feature type="transmembrane region" description="Helical" evidence="10">
    <location>
        <begin position="1675"/>
        <end position="1696"/>
    </location>
</feature>
<feature type="repeat" description="ANK" evidence="7">
    <location>
        <begin position="490"/>
        <end position="523"/>
    </location>
</feature>
<dbReference type="InterPro" id="IPR038765">
    <property type="entry name" value="Papain-like_cys_pep_sf"/>
</dbReference>
<feature type="compositionally biased region" description="Low complexity" evidence="9">
    <location>
        <begin position="575"/>
        <end position="619"/>
    </location>
</feature>
<dbReference type="InterPro" id="IPR028889">
    <property type="entry name" value="USP"/>
</dbReference>
<feature type="compositionally biased region" description="Basic residues" evidence="9">
    <location>
        <begin position="845"/>
        <end position="855"/>
    </location>
</feature>
<feature type="repeat" description="ANK" evidence="7">
    <location>
        <begin position="24"/>
        <end position="56"/>
    </location>
</feature>
<evidence type="ECO:0000259" key="11">
    <source>
        <dbReference type="PROSITE" id="PS50235"/>
    </source>
</evidence>
<dbReference type="SMART" id="SM00248">
    <property type="entry name" value="ANK"/>
    <property type="match status" value="14"/>
</dbReference>
<keyword evidence="14" id="KW-1185">Reference proteome</keyword>
<feature type="compositionally biased region" description="Acidic residues" evidence="9">
    <location>
        <begin position="680"/>
        <end position="691"/>
    </location>
</feature>
<evidence type="ECO:0000256" key="8">
    <source>
        <dbReference type="SAM" id="Coils"/>
    </source>
</evidence>
<dbReference type="PROSITE" id="PS50088">
    <property type="entry name" value="ANK_REPEAT"/>
    <property type="match status" value="12"/>
</dbReference>
<evidence type="ECO:0000256" key="5">
    <source>
        <dbReference type="ARBA" id="ARBA00023043"/>
    </source>
</evidence>
<dbReference type="InterPro" id="IPR020846">
    <property type="entry name" value="MFS_dom"/>
</dbReference>